<keyword evidence="1" id="KW-0238">DNA-binding</keyword>
<dbReference type="InterPro" id="IPR009351">
    <property type="entry name" value="AlkZ-like"/>
</dbReference>
<dbReference type="GO" id="GO:0003677">
    <property type="term" value="F:DNA binding"/>
    <property type="evidence" value="ECO:0007669"/>
    <property type="project" value="UniProtKB-KW"/>
</dbReference>
<reference evidence="1" key="1">
    <citation type="journal article" date="2022" name="Cell">
        <title>Design, construction, and in vivo augmentation of a complex gut microbiome.</title>
        <authorList>
            <person name="Cheng A.G."/>
            <person name="Ho P.Y."/>
            <person name="Aranda-Diaz A."/>
            <person name="Jain S."/>
            <person name="Yu F.B."/>
            <person name="Meng X."/>
            <person name="Wang M."/>
            <person name="Iakiviak M."/>
            <person name="Nagashima K."/>
            <person name="Zhao A."/>
            <person name="Murugkar P."/>
            <person name="Patil A."/>
            <person name="Atabakhsh K."/>
            <person name="Weakley A."/>
            <person name="Yan J."/>
            <person name="Brumbaugh A.R."/>
            <person name="Higginbottom S."/>
            <person name="Dimas A."/>
            <person name="Shiver A.L."/>
            <person name="Deutschbauer A."/>
            <person name="Neff N."/>
            <person name="Sonnenburg J.L."/>
            <person name="Huang K.C."/>
            <person name="Fischbach M.A."/>
        </authorList>
    </citation>
    <scope>NUCLEOTIDE SEQUENCE</scope>
    <source>
        <strain evidence="1">AP11</strain>
    </source>
</reference>
<keyword evidence="2" id="KW-1185">Reference proteome</keyword>
<dbReference type="PANTHER" id="PTHR38479:SF2">
    <property type="entry name" value="WINGED HELIX DNA-BINDING DOMAIN-CONTAINING PROTEIN"/>
    <property type="match status" value="1"/>
</dbReference>
<organism evidence="1 2">
    <name type="scientific">Alistipes ihumii AP11</name>
    <dbReference type="NCBI Taxonomy" id="1211813"/>
    <lineage>
        <taxon>Bacteria</taxon>
        <taxon>Pseudomonadati</taxon>
        <taxon>Bacteroidota</taxon>
        <taxon>Bacteroidia</taxon>
        <taxon>Bacteroidales</taxon>
        <taxon>Rikenellaceae</taxon>
        <taxon>Alistipes</taxon>
    </lineage>
</organism>
<dbReference type="PANTHER" id="PTHR38479">
    <property type="entry name" value="LMO0824 PROTEIN"/>
    <property type="match status" value="1"/>
</dbReference>
<dbReference type="RefSeq" id="WP_034283170.1">
    <property type="nucleotide sequence ID" value="NZ_CAPH01000013.1"/>
</dbReference>
<evidence type="ECO:0000313" key="2">
    <source>
        <dbReference type="Proteomes" id="UP001059295"/>
    </source>
</evidence>
<sequence>MENRLIAVRLSAQQLSDPRFDDPRALVRWMGAVQAQDYKAVRWAVGIRLRTASLRAVDRALERGEILRTHVMRPTWHLVAAEDIRWMLRLSARRIRSANSSLARSRGLGIDDGMYSRSNRLIEKMLRGNLCLTKRQIADRFQAAGIAADTHFMTRYLMRAEADGIVCSGPDRAGQFTYALLEERVAPVPELTRDESLGRLARAYFRSHSPATASDFAWWSGLSASDVRAAIGSIRDELETLRLGDRERLIHRSWTDFPAPAPALHLLPPYDEYLIGYRDREPVLRAEHAPAAHNRWGIFYPVVLAAGRVAGNWSAARREGRPIAEVSFFDSFGPADPALVEQAVGRYRAFFER</sequence>
<proteinExistence type="predicted"/>
<evidence type="ECO:0000313" key="1">
    <source>
        <dbReference type="EMBL" id="UWN56404.1"/>
    </source>
</evidence>
<gene>
    <name evidence="1" type="ORF">NQ491_06950</name>
</gene>
<dbReference type="GeneID" id="82891458"/>
<dbReference type="Proteomes" id="UP001059295">
    <property type="component" value="Chromosome"/>
</dbReference>
<dbReference type="EMBL" id="CP102294">
    <property type="protein sequence ID" value="UWN56404.1"/>
    <property type="molecule type" value="Genomic_DNA"/>
</dbReference>
<protein>
    <submittedName>
        <fullName evidence="1">Winged helix DNA-binding domain-containing protein</fullName>
    </submittedName>
</protein>
<accession>A0ABY5UYB1</accession>
<name>A0ABY5UYB1_9BACT</name>
<dbReference type="Pfam" id="PF06224">
    <property type="entry name" value="AlkZ-like"/>
    <property type="match status" value="1"/>
</dbReference>